<dbReference type="RefSeq" id="WP_066090055.1">
    <property type="nucleotide sequence ID" value="NZ_CP126114.1"/>
</dbReference>
<dbReference type="GO" id="GO:0006508">
    <property type="term" value="P:proteolysis"/>
    <property type="evidence" value="ECO:0007669"/>
    <property type="project" value="UniProtKB-KW"/>
</dbReference>
<dbReference type="AlphaFoldDB" id="A0AA95MMP0"/>
<keyword evidence="6 8" id="KW-0472">Membrane</keyword>
<feature type="transmembrane region" description="Helical" evidence="8">
    <location>
        <begin position="366"/>
        <end position="387"/>
    </location>
</feature>
<feature type="transmembrane region" description="Helical" evidence="8">
    <location>
        <begin position="293"/>
        <end position="310"/>
    </location>
</feature>
<feature type="repeat" description="TPR" evidence="7">
    <location>
        <begin position="463"/>
        <end position="496"/>
    </location>
</feature>
<proteinExistence type="inferred from homology"/>
<organism evidence="10 11">
    <name type="scientific">Neobacillus novalis</name>
    <dbReference type="NCBI Taxonomy" id="220687"/>
    <lineage>
        <taxon>Bacteria</taxon>
        <taxon>Bacillati</taxon>
        <taxon>Bacillota</taxon>
        <taxon>Bacilli</taxon>
        <taxon>Bacillales</taxon>
        <taxon>Bacillaceae</taxon>
        <taxon>Neobacillus</taxon>
    </lineage>
</organism>
<evidence type="ECO:0000256" key="3">
    <source>
        <dbReference type="ARBA" id="ARBA00022692"/>
    </source>
</evidence>
<dbReference type="KEGG" id="nnv:QNH39_18950"/>
<dbReference type="PROSITE" id="PS50005">
    <property type="entry name" value="TPR"/>
    <property type="match status" value="2"/>
</dbReference>
<dbReference type="PANTHER" id="PTHR43731">
    <property type="entry name" value="RHOMBOID PROTEASE"/>
    <property type="match status" value="1"/>
</dbReference>
<evidence type="ECO:0000256" key="5">
    <source>
        <dbReference type="ARBA" id="ARBA00022989"/>
    </source>
</evidence>
<keyword evidence="11" id="KW-1185">Reference proteome</keyword>
<evidence type="ECO:0000256" key="6">
    <source>
        <dbReference type="ARBA" id="ARBA00023136"/>
    </source>
</evidence>
<feature type="domain" description="Peptidase S54 rhomboid" evidence="9">
    <location>
        <begin position="225"/>
        <end position="357"/>
    </location>
</feature>
<evidence type="ECO:0000256" key="4">
    <source>
        <dbReference type="ARBA" id="ARBA00022801"/>
    </source>
</evidence>
<accession>A0AA95MMP0</accession>
<dbReference type="InterPro" id="IPR011990">
    <property type="entry name" value="TPR-like_helical_dom_sf"/>
</dbReference>
<feature type="transmembrane region" description="Helical" evidence="8">
    <location>
        <begin position="266"/>
        <end position="287"/>
    </location>
</feature>
<evidence type="ECO:0000256" key="8">
    <source>
        <dbReference type="SAM" id="Phobius"/>
    </source>
</evidence>
<gene>
    <name evidence="10" type="ORF">QNH39_18950</name>
</gene>
<dbReference type="PANTHER" id="PTHR43731:SF14">
    <property type="entry name" value="PRESENILIN-ASSOCIATED RHOMBOID-LIKE PROTEIN, MITOCHONDRIAL"/>
    <property type="match status" value="1"/>
</dbReference>
<evidence type="ECO:0000256" key="1">
    <source>
        <dbReference type="ARBA" id="ARBA00004141"/>
    </source>
</evidence>
<protein>
    <submittedName>
        <fullName evidence="10">Rhomboid family intramembrane serine protease</fullName>
    </submittedName>
</protein>
<dbReference type="Gene3D" id="1.20.1540.10">
    <property type="entry name" value="Rhomboid-like"/>
    <property type="match status" value="1"/>
</dbReference>
<keyword evidence="3 8" id="KW-0812">Transmembrane</keyword>
<evidence type="ECO:0000313" key="11">
    <source>
        <dbReference type="Proteomes" id="UP001178288"/>
    </source>
</evidence>
<keyword evidence="7" id="KW-0802">TPR repeat</keyword>
<dbReference type="GO" id="GO:0004252">
    <property type="term" value="F:serine-type endopeptidase activity"/>
    <property type="evidence" value="ECO:0007669"/>
    <property type="project" value="InterPro"/>
</dbReference>
<sequence length="510" mass="57868">MSNKEGYVFWRLAYSFISDHGYRIIQLFENQKELWLEKVENKQAPIIRMLLHDLDWSNAMQRDIEFTASNGEKIRGQIGRNQLNVINIYISHLPPFDEYEYRLAAPFVHPEGNKTSVSTYLFANGEHDTGFQQISSRLGAEVHFPINDDYAEQEVDSLKKAALEHAVKKVNTDRAILLNSRPIFTYVFIAIQLVVFLWLEFHGGSTNSSTLIKYGAMVNQLIYMGEWWRFITPVFLHSGFLHLAMNTLFLYFLGTTVEKIFGNFRFLFIYLFAGVTGCIASFIFSSLSVGASGAIYGCFGALLYFGAVYPKLFSRTMGMNLIVVLGINLVFSFSVRGIDGAAHLGGLAGGFLAAGIVHFPKKSKFWLQILFLIGSAAIVCGSLFYGFNNTAQKENSMIMMAQEYITQNKYDQAYSMLKDSEKNSTNLSEKTYFLLSFVEIKKGLLSDAKTHLQKAIRLDPNFDEAYYNLALINYELKDFKQAKVNAEKAAELKPKQKAYTDLVREINQLP</sequence>
<evidence type="ECO:0000259" key="9">
    <source>
        <dbReference type="Pfam" id="PF01694"/>
    </source>
</evidence>
<dbReference type="InterPro" id="IPR019734">
    <property type="entry name" value="TPR_rpt"/>
</dbReference>
<dbReference type="Proteomes" id="UP001178288">
    <property type="component" value="Chromosome"/>
</dbReference>
<dbReference type="InterPro" id="IPR035952">
    <property type="entry name" value="Rhomboid-like_sf"/>
</dbReference>
<feature type="transmembrane region" description="Helical" evidence="8">
    <location>
        <begin position="234"/>
        <end position="254"/>
    </location>
</feature>
<dbReference type="InterPro" id="IPR022764">
    <property type="entry name" value="Peptidase_S54_rhomboid_dom"/>
</dbReference>
<name>A0AA95MMP0_9BACI</name>
<dbReference type="Pfam" id="PF01694">
    <property type="entry name" value="Rhomboid"/>
    <property type="match status" value="1"/>
</dbReference>
<evidence type="ECO:0000256" key="2">
    <source>
        <dbReference type="ARBA" id="ARBA00009045"/>
    </source>
</evidence>
<dbReference type="Gene3D" id="1.25.40.10">
    <property type="entry name" value="Tetratricopeptide repeat domain"/>
    <property type="match status" value="1"/>
</dbReference>
<feature type="repeat" description="TPR" evidence="7">
    <location>
        <begin position="429"/>
        <end position="462"/>
    </location>
</feature>
<evidence type="ECO:0000313" key="10">
    <source>
        <dbReference type="EMBL" id="WHY84715.1"/>
    </source>
</evidence>
<dbReference type="Pfam" id="PF13414">
    <property type="entry name" value="TPR_11"/>
    <property type="match status" value="1"/>
</dbReference>
<dbReference type="SUPFAM" id="SSF48452">
    <property type="entry name" value="TPR-like"/>
    <property type="match status" value="1"/>
</dbReference>
<comment type="subcellular location">
    <subcellularLocation>
        <location evidence="1">Membrane</location>
        <topology evidence="1">Multi-pass membrane protein</topology>
    </subcellularLocation>
</comment>
<keyword evidence="10" id="KW-0645">Protease</keyword>
<keyword evidence="5 8" id="KW-1133">Transmembrane helix</keyword>
<dbReference type="SUPFAM" id="SSF144091">
    <property type="entry name" value="Rhomboid-like"/>
    <property type="match status" value="1"/>
</dbReference>
<dbReference type="EMBL" id="CP126114">
    <property type="protein sequence ID" value="WHY84715.1"/>
    <property type="molecule type" value="Genomic_DNA"/>
</dbReference>
<feature type="transmembrane region" description="Helical" evidence="8">
    <location>
        <begin position="317"/>
        <end position="335"/>
    </location>
</feature>
<dbReference type="InterPro" id="IPR050925">
    <property type="entry name" value="Rhomboid_protease_S54"/>
</dbReference>
<keyword evidence="4" id="KW-0378">Hydrolase</keyword>
<evidence type="ECO:0000256" key="7">
    <source>
        <dbReference type="PROSITE-ProRule" id="PRU00339"/>
    </source>
</evidence>
<reference evidence="10" key="1">
    <citation type="submission" date="2023-05" db="EMBL/GenBank/DDBJ databases">
        <title>Comparative genomics of Bacillaceae isolates and their secondary metabolite potential.</title>
        <authorList>
            <person name="Song L."/>
            <person name="Nielsen L.J."/>
            <person name="Mohite O."/>
            <person name="Xu X."/>
            <person name="Weber T."/>
            <person name="Kovacs A.T."/>
        </authorList>
    </citation>
    <scope>NUCLEOTIDE SEQUENCE</scope>
    <source>
        <strain evidence="10">XLM17</strain>
    </source>
</reference>
<feature type="transmembrane region" description="Helical" evidence="8">
    <location>
        <begin position="183"/>
        <end position="201"/>
    </location>
</feature>
<comment type="similarity">
    <text evidence="2">Belongs to the peptidase S54 family.</text>
</comment>
<dbReference type="GO" id="GO:0016020">
    <property type="term" value="C:membrane"/>
    <property type="evidence" value="ECO:0007669"/>
    <property type="project" value="UniProtKB-SubCell"/>
</dbReference>
<dbReference type="SMART" id="SM00028">
    <property type="entry name" value="TPR"/>
    <property type="match status" value="2"/>
</dbReference>